<sequence length="191" mass="22535">MSTRNLEIKIFELNEGFYPHFSILCYILPPKNCPIPDNYSIKTTWRRRKNQRTVQCEIEYKNGHSEFRILFGKHIFKSDESASKVATEYNKLQTLNEARKSRSKRTVKPANQYSQKSLENCAKKKIATTIKENFIQSTKSNYHLQDFIELKSFKYTINNQNYFINFEKDDPVLKKAKLLNIVNIIDSSYIS</sequence>
<evidence type="ECO:0000313" key="2">
    <source>
        <dbReference type="Proteomes" id="UP000789405"/>
    </source>
</evidence>
<gene>
    <name evidence="1" type="ORF">DERYTH_LOCUS12558</name>
</gene>
<dbReference type="AlphaFoldDB" id="A0A9N9HL62"/>
<organism evidence="1 2">
    <name type="scientific">Dentiscutata erythropus</name>
    <dbReference type="NCBI Taxonomy" id="1348616"/>
    <lineage>
        <taxon>Eukaryota</taxon>
        <taxon>Fungi</taxon>
        <taxon>Fungi incertae sedis</taxon>
        <taxon>Mucoromycota</taxon>
        <taxon>Glomeromycotina</taxon>
        <taxon>Glomeromycetes</taxon>
        <taxon>Diversisporales</taxon>
        <taxon>Gigasporaceae</taxon>
        <taxon>Dentiscutata</taxon>
    </lineage>
</organism>
<keyword evidence="2" id="KW-1185">Reference proteome</keyword>
<accession>A0A9N9HL62</accession>
<protein>
    <submittedName>
        <fullName evidence="1">15498_t:CDS:1</fullName>
    </submittedName>
</protein>
<reference evidence="1" key="1">
    <citation type="submission" date="2021-06" db="EMBL/GenBank/DDBJ databases">
        <authorList>
            <person name="Kallberg Y."/>
            <person name="Tangrot J."/>
            <person name="Rosling A."/>
        </authorList>
    </citation>
    <scope>NUCLEOTIDE SEQUENCE</scope>
    <source>
        <strain evidence="1">MA453B</strain>
    </source>
</reference>
<dbReference type="Proteomes" id="UP000789405">
    <property type="component" value="Unassembled WGS sequence"/>
</dbReference>
<comment type="caution">
    <text evidence="1">The sequence shown here is derived from an EMBL/GenBank/DDBJ whole genome shotgun (WGS) entry which is preliminary data.</text>
</comment>
<dbReference type="OrthoDB" id="2434386at2759"/>
<evidence type="ECO:0000313" key="1">
    <source>
        <dbReference type="EMBL" id="CAG8694024.1"/>
    </source>
</evidence>
<dbReference type="EMBL" id="CAJVPY010008306">
    <property type="protein sequence ID" value="CAG8694024.1"/>
    <property type="molecule type" value="Genomic_DNA"/>
</dbReference>
<proteinExistence type="predicted"/>
<name>A0A9N9HL62_9GLOM</name>